<feature type="transmembrane region" description="Helical" evidence="10">
    <location>
        <begin position="175"/>
        <end position="198"/>
    </location>
</feature>
<keyword evidence="8 10" id="KW-0472">Membrane</keyword>
<keyword evidence="3" id="KW-1003">Cell membrane</keyword>
<dbReference type="AlphaFoldDB" id="A0A9D1SGK1"/>
<feature type="transmembrane region" description="Helical" evidence="10">
    <location>
        <begin position="147"/>
        <end position="168"/>
    </location>
</feature>
<evidence type="ECO:0000256" key="4">
    <source>
        <dbReference type="ARBA" id="ARBA00022692"/>
    </source>
</evidence>
<dbReference type="EMBL" id="DVMZ01000052">
    <property type="protein sequence ID" value="HIU58808.1"/>
    <property type="molecule type" value="Genomic_DNA"/>
</dbReference>
<evidence type="ECO:0000256" key="1">
    <source>
        <dbReference type="ARBA" id="ARBA00004651"/>
    </source>
</evidence>
<feature type="region of interest" description="Disordered" evidence="9">
    <location>
        <begin position="321"/>
        <end position="359"/>
    </location>
</feature>
<proteinExistence type="predicted"/>
<protein>
    <recommendedName>
        <fullName evidence="11">Protein export membrane protein SecD/SecF C-terminal domain-containing protein</fullName>
    </recommendedName>
</protein>
<accession>A0A9D1SGK1</accession>
<dbReference type="SUPFAM" id="SSF82866">
    <property type="entry name" value="Multidrug efflux transporter AcrB transmembrane domain"/>
    <property type="match status" value="1"/>
</dbReference>
<dbReference type="Proteomes" id="UP000824081">
    <property type="component" value="Unassembled WGS sequence"/>
</dbReference>
<evidence type="ECO:0000256" key="7">
    <source>
        <dbReference type="ARBA" id="ARBA00023010"/>
    </source>
</evidence>
<evidence type="ECO:0000256" key="10">
    <source>
        <dbReference type="SAM" id="Phobius"/>
    </source>
</evidence>
<reference evidence="12" key="1">
    <citation type="submission" date="2020-10" db="EMBL/GenBank/DDBJ databases">
        <authorList>
            <person name="Gilroy R."/>
        </authorList>
    </citation>
    <scope>NUCLEOTIDE SEQUENCE</scope>
    <source>
        <strain evidence="12">11687</strain>
    </source>
</reference>
<evidence type="ECO:0000259" key="11">
    <source>
        <dbReference type="Pfam" id="PF02355"/>
    </source>
</evidence>
<dbReference type="PANTHER" id="PTHR30081">
    <property type="entry name" value="PROTEIN-EXPORT MEMBRANE PROTEIN SEC"/>
    <property type="match status" value="1"/>
</dbReference>
<gene>
    <name evidence="12" type="ORF">IAC57_01775</name>
</gene>
<feature type="compositionally biased region" description="Basic and acidic residues" evidence="9">
    <location>
        <begin position="321"/>
        <end position="343"/>
    </location>
</feature>
<feature type="transmembrane region" description="Helical" evidence="10">
    <location>
        <begin position="253"/>
        <end position="271"/>
    </location>
</feature>
<keyword evidence="2" id="KW-0813">Transport</keyword>
<evidence type="ECO:0000256" key="9">
    <source>
        <dbReference type="SAM" id="MobiDB-lite"/>
    </source>
</evidence>
<sequence length="359" mass="38325">MSKMMKTIGKLKLWTLLGVVLIVAGIVIAAVFGFNADTTASDYKTLSVKLDSYETDARVERIDEICTGEIDKAGLTVLYSQKNEFSNSSCEMLYVFSEDVTTEKLDALKNAVSAVLETESEPGVLYNTFVYATAGDEVVSSVLPEGYLWRAALAAAVALVLEFVYVSVRYKLNMGVTATVSSLMAVLLTVALTALVRIPVTTSVAYAAAFAMLYSMATGLVIFSRMRSAFKSDEYKEKSAEEAIASSVPPKGILFFAAACAVALVLVGAIATAAVRWFAVTAFLGLLAATFSSLLFLPAMYLPLKKSADKKAALRARYDYKKESAKDKRRAGKGEPAAKEGAKAPETAAVADGAESDKA</sequence>
<evidence type="ECO:0000256" key="5">
    <source>
        <dbReference type="ARBA" id="ARBA00022927"/>
    </source>
</evidence>
<organism evidence="12 13">
    <name type="scientific">Candidatus Scatosoma pullistercoris</name>
    <dbReference type="NCBI Taxonomy" id="2840934"/>
    <lineage>
        <taxon>Bacteria</taxon>
        <taxon>Bacillati</taxon>
        <taxon>Bacillota</taxon>
        <taxon>Clostridia</taxon>
        <taxon>Candidatus Scatosoma</taxon>
    </lineage>
</organism>
<keyword evidence="6 10" id="KW-1133">Transmembrane helix</keyword>
<dbReference type="Pfam" id="PF02355">
    <property type="entry name" value="SecD_SecF_C"/>
    <property type="match status" value="1"/>
</dbReference>
<dbReference type="Gene3D" id="1.20.1640.10">
    <property type="entry name" value="Multidrug efflux transporter AcrB transmembrane domain"/>
    <property type="match status" value="1"/>
</dbReference>
<dbReference type="GO" id="GO:0005886">
    <property type="term" value="C:plasma membrane"/>
    <property type="evidence" value="ECO:0007669"/>
    <property type="project" value="UniProtKB-SubCell"/>
</dbReference>
<comment type="subcellular location">
    <subcellularLocation>
        <location evidence="1">Cell membrane</location>
        <topology evidence="1">Multi-pass membrane protein</topology>
    </subcellularLocation>
</comment>
<evidence type="ECO:0000256" key="6">
    <source>
        <dbReference type="ARBA" id="ARBA00022989"/>
    </source>
</evidence>
<evidence type="ECO:0000313" key="13">
    <source>
        <dbReference type="Proteomes" id="UP000824081"/>
    </source>
</evidence>
<feature type="transmembrane region" description="Helical" evidence="10">
    <location>
        <begin position="204"/>
        <end position="223"/>
    </location>
</feature>
<evidence type="ECO:0000256" key="8">
    <source>
        <dbReference type="ARBA" id="ARBA00023136"/>
    </source>
</evidence>
<keyword evidence="4 10" id="KW-0812">Transmembrane</keyword>
<keyword evidence="7" id="KW-0811">Translocation</keyword>
<dbReference type="InterPro" id="IPR022813">
    <property type="entry name" value="SecD/SecF_arch_bac"/>
</dbReference>
<evidence type="ECO:0000256" key="2">
    <source>
        <dbReference type="ARBA" id="ARBA00022448"/>
    </source>
</evidence>
<feature type="transmembrane region" description="Helical" evidence="10">
    <location>
        <begin position="277"/>
        <end position="302"/>
    </location>
</feature>
<dbReference type="GO" id="GO:0015031">
    <property type="term" value="P:protein transport"/>
    <property type="evidence" value="ECO:0007669"/>
    <property type="project" value="UniProtKB-KW"/>
</dbReference>
<reference evidence="12" key="2">
    <citation type="journal article" date="2021" name="PeerJ">
        <title>Extensive microbial diversity within the chicken gut microbiome revealed by metagenomics and culture.</title>
        <authorList>
            <person name="Gilroy R."/>
            <person name="Ravi A."/>
            <person name="Getino M."/>
            <person name="Pursley I."/>
            <person name="Horton D.L."/>
            <person name="Alikhan N.F."/>
            <person name="Baker D."/>
            <person name="Gharbi K."/>
            <person name="Hall N."/>
            <person name="Watson M."/>
            <person name="Adriaenssens E.M."/>
            <person name="Foster-Nyarko E."/>
            <person name="Jarju S."/>
            <person name="Secka A."/>
            <person name="Antonio M."/>
            <person name="Oren A."/>
            <person name="Chaudhuri R.R."/>
            <person name="La Ragione R."/>
            <person name="Hildebrand F."/>
            <person name="Pallen M.J."/>
        </authorList>
    </citation>
    <scope>NUCLEOTIDE SEQUENCE</scope>
    <source>
        <strain evidence="12">11687</strain>
    </source>
</reference>
<comment type="caution">
    <text evidence="12">The sequence shown here is derived from an EMBL/GenBank/DDBJ whole genome shotgun (WGS) entry which is preliminary data.</text>
</comment>
<name>A0A9D1SGK1_9FIRM</name>
<keyword evidence="5" id="KW-0653">Protein transport</keyword>
<evidence type="ECO:0000313" key="12">
    <source>
        <dbReference type="EMBL" id="HIU58808.1"/>
    </source>
</evidence>
<dbReference type="PANTHER" id="PTHR30081:SF8">
    <property type="entry name" value="PROTEIN TRANSLOCASE SUBUNIT SECF"/>
    <property type="match status" value="1"/>
</dbReference>
<evidence type="ECO:0000256" key="3">
    <source>
        <dbReference type="ARBA" id="ARBA00022475"/>
    </source>
</evidence>
<feature type="domain" description="Protein export membrane protein SecD/SecF C-terminal" evidence="11">
    <location>
        <begin position="135"/>
        <end position="304"/>
    </location>
</feature>
<dbReference type="InterPro" id="IPR048634">
    <property type="entry name" value="SecD_SecF_C"/>
</dbReference>